<name>A0A9Q3CBI2_9BASI</name>
<gene>
    <name evidence="5" type="ORF">O181_019421</name>
</gene>
<evidence type="ECO:0000256" key="1">
    <source>
        <dbReference type="ARBA" id="ARBA00022630"/>
    </source>
</evidence>
<evidence type="ECO:0000313" key="5">
    <source>
        <dbReference type="EMBL" id="MBW0479706.1"/>
    </source>
</evidence>
<keyword evidence="2" id="KW-0274">FAD</keyword>
<dbReference type="Pfam" id="PF01494">
    <property type="entry name" value="FAD_binding_3"/>
    <property type="match status" value="1"/>
</dbReference>
<protein>
    <recommendedName>
        <fullName evidence="4">FAD-binding domain-containing protein</fullName>
    </recommendedName>
</protein>
<organism evidence="5 6">
    <name type="scientific">Austropuccinia psidii MF-1</name>
    <dbReference type="NCBI Taxonomy" id="1389203"/>
    <lineage>
        <taxon>Eukaryota</taxon>
        <taxon>Fungi</taxon>
        <taxon>Dikarya</taxon>
        <taxon>Basidiomycota</taxon>
        <taxon>Pucciniomycotina</taxon>
        <taxon>Pucciniomycetes</taxon>
        <taxon>Pucciniales</taxon>
        <taxon>Sphaerophragmiaceae</taxon>
        <taxon>Austropuccinia</taxon>
    </lineage>
</organism>
<dbReference type="GO" id="GO:0016491">
    <property type="term" value="F:oxidoreductase activity"/>
    <property type="evidence" value="ECO:0007669"/>
    <property type="project" value="UniProtKB-KW"/>
</dbReference>
<dbReference type="Gene3D" id="3.50.50.60">
    <property type="entry name" value="FAD/NAD(P)-binding domain"/>
    <property type="match status" value="1"/>
</dbReference>
<proteinExistence type="predicted"/>
<sequence length="425" mass="47237">MQPLTSTTMPESVAEKKPRILISGAGIAGTTLAFWLSKAGLSVTVLERSTEFRKEGQTVDIREGAIQIIEWMGLKKAVMDLCTKEAGVKLVDAHNRTWASFPKRKDGNGFTAEIEILRSSLAKLIFNSCQNNIEYKFGATIDSIEETEDAVRVTLAGDKTVFEYDMIVVAEGFLSRSRAKVFNEDIRAPLVRFNIYAVLFSYDPSPTDTEWARVYHMPKRRALVVRPDGFSRVRAIAACVSPSETTRLIASTKTSQAQQKEYFFNQFKDGGWELAKVMEGLKNANDFRVQDIAQVKAKTWSKGRVVLCGDSAYCPSAPTNMGTTAAIVGSYILASKIVQHKKDYRTAFSTYETALRPWISRAQKLSLGFPKLDFPDSMLGVYLLRFFMGLLAIVTNSKIFGLLQGIISLLPSFGVLKLPPPSVFE</sequence>
<dbReference type="InterPro" id="IPR036188">
    <property type="entry name" value="FAD/NAD-bd_sf"/>
</dbReference>
<evidence type="ECO:0000256" key="2">
    <source>
        <dbReference type="ARBA" id="ARBA00022827"/>
    </source>
</evidence>
<accession>A0A9Q3CBI2</accession>
<comment type="caution">
    <text evidence="5">The sequence shown here is derived from an EMBL/GenBank/DDBJ whole genome shotgun (WGS) entry which is preliminary data.</text>
</comment>
<dbReference type="PANTHER" id="PTHR46865">
    <property type="entry name" value="OXIDOREDUCTASE-RELATED"/>
    <property type="match status" value="1"/>
</dbReference>
<evidence type="ECO:0000256" key="3">
    <source>
        <dbReference type="ARBA" id="ARBA00023002"/>
    </source>
</evidence>
<dbReference type="InterPro" id="IPR051704">
    <property type="entry name" value="FAD_aromatic-hydroxylase"/>
</dbReference>
<reference evidence="5" key="1">
    <citation type="submission" date="2021-03" db="EMBL/GenBank/DDBJ databases">
        <title>Draft genome sequence of rust myrtle Austropuccinia psidii MF-1, a brazilian biotype.</title>
        <authorList>
            <person name="Quecine M.C."/>
            <person name="Pachon D.M.R."/>
            <person name="Bonatelli M.L."/>
            <person name="Correr F.H."/>
            <person name="Franceschini L.M."/>
            <person name="Leite T.F."/>
            <person name="Margarido G.R.A."/>
            <person name="Almeida C.A."/>
            <person name="Ferrarezi J.A."/>
            <person name="Labate C.A."/>
        </authorList>
    </citation>
    <scope>NUCLEOTIDE SEQUENCE</scope>
    <source>
        <strain evidence="5">MF-1</strain>
    </source>
</reference>
<dbReference type="PANTHER" id="PTHR46865:SF2">
    <property type="entry name" value="MONOOXYGENASE"/>
    <property type="match status" value="1"/>
</dbReference>
<evidence type="ECO:0000313" key="6">
    <source>
        <dbReference type="Proteomes" id="UP000765509"/>
    </source>
</evidence>
<dbReference type="GO" id="GO:0071949">
    <property type="term" value="F:FAD binding"/>
    <property type="evidence" value="ECO:0007669"/>
    <property type="project" value="InterPro"/>
</dbReference>
<dbReference type="Gene3D" id="3.30.9.10">
    <property type="entry name" value="D-Amino Acid Oxidase, subunit A, domain 2"/>
    <property type="match status" value="1"/>
</dbReference>
<evidence type="ECO:0000259" key="4">
    <source>
        <dbReference type="Pfam" id="PF01494"/>
    </source>
</evidence>
<dbReference type="OrthoDB" id="2498341at2759"/>
<keyword evidence="6" id="KW-1185">Reference proteome</keyword>
<dbReference type="Proteomes" id="UP000765509">
    <property type="component" value="Unassembled WGS sequence"/>
</dbReference>
<keyword evidence="1" id="KW-0285">Flavoprotein</keyword>
<dbReference type="SUPFAM" id="SSF51905">
    <property type="entry name" value="FAD/NAD(P)-binding domain"/>
    <property type="match status" value="1"/>
</dbReference>
<keyword evidence="3" id="KW-0560">Oxidoreductase</keyword>
<dbReference type="AlphaFoldDB" id="A0A9Q3CBI2"/>
<dbReference type="PRINTS" id="PR00420">
    <property type="entry name" value="RNGMNOXGNASE"/>
</dbReference>
<feature type="domain" description="FAD-binding" evidence="4">
    <location>
        <begin position="20"/>
        <end position="353"/>
    </location>
</feature>
<dbReference type="EMBL" id="AVOT02005686">
    <property type="protein sequence ID" value="MBW0479706.1"/>
    <property type="molecule type" value="Genomic_DNA"/>
</dbReference>
<dbReference type="InterPro" id="IPR002938">
    <property type="entry name" value="FAD-bd"/>
</dbReference>